<evidence type="ECO:0000259" key="5">
    <source>
        <dbReference type="Pfam" id="PF17953"/>
    </source>
</evidence>
<keyword evidence="4" id="KW-0051">Antiviral defense</keyword>
<keyword evidence="3" id="KW-0694">RNA-binding</keyword>
<sequence length="362" mass="41149">MSIWKLVKLNFGRNIAHFGELGIGMEETSERVLSDTLFSAWVSSYAKLLGKDAATNFLKKFNSQPEPPFRLSSTFIYQGTGENTIYYLPRPLKFPPNYPIENDLDFTKAYKPLKYLPLDVWQTWYQGSGFSDSEELKAKAKNKGETNGVLNTKGTFKYSEAYKINKVPKIAVDRVTRATNIHHTGFVQYQWKANQKESDGVESLSGLYCLVRLSEPDIENTFFAVLDFLGVEGIGGERSSGAGQFKVEQTELTKAWRQIVDFKDTNHHCLISLFWQYPFPKEFLDNASYELQQRGGWLGSPVSDGRQLRRKSVQMFTEGSVFSIVPQGQLADVTPDKPEKFLDHQVYRSGISLSLPIKVQEE</sequence>
<name>A0A951Q5Z3_9NOST</name>
<gene>
    <name evidence="6" type="primary">csm4</name>
    <name evidence="6" type="ORF">KME32_33730</name>
</gene>
<organism evidence="6 7">
    <name type="scientific">Mojavia pulchra JT2-VF2</name>
    <dbReference type="NCBI Taxonomy" id="287848"/>
    <lineage>
        <taxon>Bacteria</taxon>
        <taxon>Bacillati</taxon>
        <taxon>Cyanobacteriota</taxon>
        <taxon>Cyanophyceae</taxon>
        <taxon>Nostocales</taxon>
        <taxon>Nostocaceae</taxon>
    </lineage>
</organism>
<protein>
    <recommendedName>
        <fullName evidence="2">CRISPR system Cms protein Csm4</fullName>
    </recommendedName>
</protein>
<comment type="similarity">
    <text evidence="1">Belongs to the CRISPR-associated Csm4 family.</text>
</comment>
<dbReference type="InterPro" id="IPR040932">
    <property type="entry name" value="Csm4_C"/>
</dbReference>
<comment type="caution">
    <text evidence="6">The sequence shown here is derived from an EMBL/GenBank/DDBJ whole genome shotgun (WGS) entry which is preliminary data.</text>
</comment>
<evidence type="ECO:0000256" key="1">
    <source>
        <dbReference type="ARBA" id="ARBA00005772"/>
    </source>
</evidence>
<evidence type="ECO:0000256" key="3">
    <source>
        <dbReference type="ARBA" id="ARBA00022884"/>
    </source>
</evidence>
<proteinExistence type="inferred from homology"/>
<dbReference type="NCBIfam" id="TIGR01903">
    <property type="entry name" value="cas5_csm4"/>
    <property type="match status" value="1"/>
</dbReference>
<dbReference type="InterPro" id="IPR005510">
    <property type="entry name" value="Csm4"/>
</dbReference>
<dbReference type="EMBL" id="JAHHHN010000053">
    <property type="protein sequence ID" value="MBW4565957.1"/>
    <property type="molecule type" value="Genomic_DNA"/>
</dbReference>
<dbReference type="Pfam" id="PF17953">
    <property type="entry name" value="Csm4_C"/>
    <property type="match status" value="1"/>
</dbReference>
<reference evidence="6" key="1">
    <citation type="submission" date="2021-05" db="EMBL/GenBank/DDBJ databases">
        <authorList>
            <person name="Pietrasiak N."/>
            <person name="Ward R."/>
            <person name="Stajich J.E."/>
            <person name="Kurbessoian T."/>
        </authorList>
    </citation>
    <scope>NUCLEOTIDE SEQUENCE</scope>
    <source>
        <strain evidence="6">JT2-VF2</strain>
    </source>
</reference>
<reference evidence="6" key="2">
    <citation type="journal article" date="2022" name="Microbiol. Resour. Announc.">
        <title>Metagenome Sequencing to Explore Phylogenomics of Terrestrial Cyanobacteria.</title>
        <authorList>
            <person name="Ward R.D."/>
            <person name="Stajich J.E."/>
            <person name="Johansen J.R."/>
            <person name="Huntemann M."/>
            <person name="Clum A."/>
            <person name="Foster B."/>
            <person name="Foster B."/>
            <person name="Roux S."/>
            <person name="Palaniappan K."/>
            <person name="Varghese N."/>
            <person name="Mukherjee S."/>
            <person name="Reddy T.B.K."/>
            <person name="Daum C."/>
            <person name="Copeland A."/>
            <person name="Chen I.A."/>
            <person name="Ivanova N.N."/>
            <person name="Kyrpides N.C."/>
            <person name="Shapiro N."/>
            <person name="Eloe-Fadrosh E.A."/>
            <person name="Pietrasiak N."/>
        </authorList>
    </citation>
    <scope>NUCLEOTIDE SEQUENCE</scope>
    <source>
        <strain evidence="6">JT2-VF2</strain>
    </source>
</reference>
<evidence type="ECO:0000313" key="6">
    <source>
        <dbReference type="EMBL" id="MBW4565957.1"/>
    </source>
</evidence>
<dbReference type="GO" id="GO:0003723">
    <property type="term" value="F:RNA binding"/>
    <property type="evidence" value="ECO:0007669"/>
    <property type="project" value="UniProtKB-KW"/>
</dbReference>
<evidence type="ECO:0000256" key="2">
    <source>
        <dbReference type="ARBA" id="ARBA00016109"/>
    </source>
</evidence>
<feature type="domain" description="Csm4 C-terminal" evidence="5">
    <location>
        <begin position="263"/>
        <end position="357"/>
    </location>
</feature>
<accession>A0A951Q5Z3</accession>
<dbReference type="Proteomes" id="UP000715781">
    <property type="component" value="Unassembled WGS sequence"/>
</dbReference>
<dbReference type="AlphaFoldDB" id="A0A951Q5Z3"/>
<evidence type="ECO:0000313" key="7">
    <source>
        <dbReference type="Proteomes" id="UP000715781"/>
    </source>
</evidence>
<dbReference type="GO" id="GO:0051607">
    <property type="term" value="P:defense response to virus"/>
    <property type="evidence" value="ECO:0007669"/>
    <property type="project" value="UniProtKB-KW"/>
</dbReference>
<evidence type="ECO:0000256" key="4">
    <source>
        <dbReference type="ARBA" id="ARBA00023118"/>
    </source>
</evidence>